<dbReference type="AlphaFoldDB" id="A0A1N6RFZ4"/>
<organism evidence="2 3">
    <name type="scientific">Alkalispirochaeta americana</name>
    <dbReference type="NCBI Taxonomy" id="159291"/>
    <lineage>
        <taxon>Bacteria</taxon>
        <taxon>Pseudomonadati</taxon>
        <taxon>Spirochaetota</taxon>
        <taxon>Spirochaetia</taxon>
        <taxon>Spirochaetales</taxon>
        <taxon>Spirochaetaceae</taxon>
        <taxon>Alkalispirochaeta</taxon>
    </lineage>
</organism>
<gene>
    <name evidence="2" type="ORF">SAMN05920897_10696</name>
</gene>
<protein>
    <submittedName>
        <fullName evidence="2">Tetratricopeptide repeat-containing protein</fullName>
    </submittedName>
</protein>
<keyword evidence="1" id="KW-0802">TPR repeat</keyword>
<dbReference type="SMART" id="SM00028">
    <property type="entry name" value="TPR"/>
    <property type="match status" value="2"/>
</dbReference>
<dbReference type="Gene3D" id="1.25.40.10">
    <property type="entry name" value="Tetratricopeptide repeat domain"/>
    <property type="match status" value="1"/>
</dbReference>
<feature type="repeat" description="TPR" evidence="1">
    <location>
        <begin position="213"/>
        <end position="246"/>
    </location>
</feature>
<dbReference type="EMBL" id="FTMS01000006">
    <property type="protein sequence ID" value="SIQ27719.1"/>
    <property type="molecule type" value="Genomic_DNA"/>
</dbReference>
<name>A0A1N6RFZ4_9SPIO</name>
<evidence type="ECO:0000256" key="1">
    <source>
        <dbReference type="PROSITE-ProRule" id="PRU00339"/>
    </source>
</evidence>
<dbReference type="STRING" id="159291.SAMN05920897_10696"/>
<keyword evidence="3" id="KW-1185">Reference proteome</keyword>
<accession>A0A1N6RFZ4</accession>
<dbReference type="InterPro" id="IPR011990">
    <property type="entry name" value="TPR-like_helical_dom_sf"/>
</dbReference>
<dbReference type="Proteomes" id="UP000186400">
    <property type="component" value="Unassembled WGS sequence"/>
</dbReference>
<reference evidence="2 3" key="1">
    <citation type="submission" date="2017-01" db="EMBL/GenBank/DDBJ databases">
        <authorList>
            <person name="Mah S.A."/>
            <person name="Swanson W.J."/>
            <person name="Moy G.W."/>
            <person name="Vacquier V.D."/>
        </authorList>
    </citation>
    <scope>NUCLEOTIDE SEQUENCE [LARGE SCALE GENOMIC DNA]</scope>
    <source>
        <strain evidence="2 3">ASpG1</strain>
    </source>
</reference>
<evidence type="ECO:0000313" key="2">
    <source>
        <dbReference type="EMBL" id="SIQ27719.1"/>
    </source>
</evidence>
<evidence type="ECO:0000313" key="3">
    <source>
        <dbReference type="Proteomes" id="UP000186400"/>
    </source>
</evidence>
<sequence>MQIHGFCSCCGEMVAYTPGDSAFRGRGMAVDSRSSRNRGGPAGKKCVFIVNIPGIACCEECIDELLDTLPHPPGLICSDELSPETALDALVSIDFIAGVDAAADFFLDIFPFQEEIIDAVALRLYQEGAAKKAYSVLEYGLRNCASTERLQLEMASFMGMDGDPHHGLQVIADVPEDTPRYHVIKGNLLRHLDRWDEAALCWDVALTVDPAHEVAWFNLGDYLFMNRKYAEAEQHFREACRIFPEERRFRVYLGDAFFFQDLKARALQEYIHALELPGRDPAFDSNLQGKIDRCESGS</sequence>
<proteinExistence type="predicted"/>
<dbReference type="InterPro" id="IPR019734">
    <property type="entry name" value="TPR_rpt"/>
</dbReference>
<dbReference type="SUPFAM" id="SSF48452">
    <property type="entry name" value="TPR-like"/>
    <property type="match status" value="1"/>
</dbReference>
<dbReference type="PROSITE" id="PS50005">
    <property type="entry name" value="TPR"/>
    <property type="match status" value="1"/>
</dbReference>
<dbReference type="Pfam" id="PF13432">
    <property type="entry name" value="TPR_16"/>
    <property type="match status" value="1"/>
</dbReference>